<proteinExistence type="predicted"/>
<feature type="region of interest" description="Disordered" evidence="1">
    <location>
        <begin position="120"/>
        <end position="230"/>
    </location>
</feature>
<feature type="compositionally biased region" description="Polar residues" evidence="1">
    <location>
        <begin position="546"/>
        <end position="578"/>
    </location>
</feature>
<dbReference type="EMBL" id="JAYKXP010000301">
    <property type="protein sequence ID" value="KAK7015895.1"/>
    <property type="molecule type" value="Genomic_DNA"/>
</dbReference>
<dbReference type="Proteomes" id="UP001383192">
    <property type="component" value="Unassembled WGS sequence"/>
</dbReference>
<feature type="compositionally biased region" description="Basic and acidic residues" evidence="1">
    <location>
        <begin position="614"/>
        <end position="623"/>
    </location>
</feature>
<evidence type="ECO:0000313" key="2">
    <source>
        <dbReference type="EMBL" id="KAK7015895.1"/>
    </source>
</evidence>
<comment type="caution">
    <text evidence="2">The sequence shown here is derived from an EMBL/GenBank/DDBJ whole genome shotgun (WGS) entry which is preliminary data.</text>
</comment>
<gene>
    <name evidence="2" type="ORF">VNI00_019003</name>
</gene>
<sequence length="1073" mass="120269">MSRYNPKELQYIRDGNALHLTGKAEREWLEKMGYENIERVVQERKRLRQSLKKKEQSHFQYLRNRETRLKKAREYNRKRADLFGALSEERQEEIRAAHRESQKWYRLRQKYNNDLFDMNQVAPETTPDMPESRKETPAPVIPNIDTSVKVSTSNSPAAQVSESQSPAVPAPVGPDKAPEGSTSPEKKADGEEDEAGSRVGEDDDDEDEEEEEKAGSSGNRRPGNPGNFKGEVLDHLEAAVPAYAKLPKGGKEREIFFRNFMGPFFTKFPIEKYPPPPAKPLELVPIYTDEEWNALSADDKKSHKRKVAVRNRSPKERQVAAVKQFFIWRVGGYKRKDNVSVKKYLDAVSSKLKAPRRRQAKNVVMTHPEYSTNVKSLSDETCQRDRLKYHNKAAKNYLDSLDESEKGKIEGIIKQDYETRVASTSGISKGVSSSRYRESFGALMQPIIDGLEEETGLKIVVLAGEDMDGKKSFDSVVLSSGGPPASKIDEFEVDRHQEFLRYFYRWLRDIRVKTINAGGAVPGEPSRNEESAGTGANSVEGGDISMDTSEGSVPTKTSLSSDQPTTTQQPARNQSSSSKGKEREVESTGKEQSAKEKEVESARKERRLPLTTEDVQRRLKEGNDLTTEEYNELPYDEKRIYNRAVLDWKLEQAGLKEHFLAAKEPVKKKQLPRPKKIKKPSPSITPRRSSCVGSQKEMDPTPALDIDLPPNEDTQPSNPDNAFLDVVSALEQARLSFMTTPEAELPDFMDVVNAVTLPGSKACTEWTAHGSMLNEAFLDQETALWPEPPLHLTANDGFILQHADDERGAPKPPNDQDLTDKEVNTEGVNDGAVIHEAASIVEIPSGIDDLAMVPDAQQNSEGAGCSESGMGNVTLDKGGDADDNASTYSTGVVAAYQVVQVPGVEVEFGAGDHEVQYIKDFLGFLLHCSTDAPTRPGLWTAVVYRWSELEDMWCAAGLPSKHAPKERWCEGSTFWNQAGRFRATSLKPPKPATLQDLRETWWIWWSDANPDWRLREGSFVLPGGDGDWSEMEQKMVWMEKYKTQIAAGQASKKGKRKLTEPTMSVIKKKRRAN</sequence>
<feature type="region of interest" description="Disordered" evidence="1">
    <location>
        <begin position="803"/>
        <end position="822"/>
    </location>
</feature>
<feature type="compositionally biased region" description="Acidic residues" evidence="1">
    <location>
        <begin position="201"/>
        <end position="212"/>
    </location>
</feature>
<reference evidence="2 3" key="1">
    <citation type="submission" date="2024-01" db="EMBL/GenBank/DDBJ databases">
        <title>A draft genome for a cacao thread blight-causing isolate of Paramarasmius palmivorus.</title>
        <authorList>
            <person name="Baruah I.K."/>
            <person name="Bukari Y."/>
            <person name="Amoako-Attah I."/>
            <person name="Meinhardt L.W."/>
            <person name="Bailey B.A."/>
            <person name="Cohen S.P."/>
        </authorList>
    </citation>
    <scope>NUCLEOTIDE SEQUENCE [LARGE SCALE GENOMIC DNA]</scope>
    <source>
        <strain evidence="2 3">GH-12</strain>
    </source>
</reference>
<feature type="compositionally biased region" description="Basic and acidic residues" evidence="1">
    <location>
        <begin position="579"/>
        <end position="603"/>
    </location>
</feature>
<feature type="region of interest" description="Disordered" evidence="1">
    <location>
        <begin position="665"/>
        <end position="720"/>
    </location>
</feature>
<name>A0AAW0ATE0_9AGAR</name>
<dbReference type="AlphaFoldDB" id="A0AAW0ATE0"/>
<evidence type="ECO:0000256" key="1">
    <source>
        <dbReference type="SAM" id="MobiDB-lite"/>
    </source>
</evidence>
<organism evidence="2 3">
    <name type="scientific">Paramarasmius palmivorus</name>
    <dbReference type="NCBI Taxonomy" id="297713"/>
    <lineage>
        <taxon>Eukaryota</taxon>
        <taxon>Fungi</taxon>
        <taxon>Dikarya</taxon>
        <taxon>Basidiomycota</taxon>
        <taxon>Agaricomycotina</taxon>
        <taxon>Agaricomycetes</taxon>
        <taxon>Agaricomycetidae</taxon>
        <taxon>Agaricales</taxon>
        <taxon>Marasmiineae</taxon>
        <taxon>Marasmiaceae</taxon>
        <taxon>Paramarasmius</taxon>
    </lineage>
</organism>
<feature type="compositionally biased region" description="Basic residues" evidence="1">
    <location>
        <begin position="668"/>
        <end position="679"/>
    </location>
</feature>
<feature type="compositionally biased region" description="Basic and acidic residues" evidence="1">
    <location>
        <begin position="184"/>
        <end position="200"/>
    </location>
</feature>
<keyword evidence="3" id="KW-1185">Reference proteome</keyword>
<accession>A0AAW0ATE0</accession>
<feature type="region of interest" description="Disordered" evidence="1">
    <location>
        <begin position="1048"/>
        <end position="1073"/>
    </location>
</feature>
<feature type="region of interest" description="Disordered" evidence="1">
    <location>
        <begin position="517"/>
        <end position="623"/>
    </location>
</feature>
<evidence type="ECO:0000313" key="3">
    <source>
        <dbReference type="Proteomes" id="UP001383192"/>
    </source>
</evidence>
<protein>
    <submittedName>
        <fullName evidence="2">Uncharacterized protein</fullName>
    </submittedName>
</protein>
<feature type="compositionally biased region" description="Polar residues" evidence="1">
    <location>
        <begin position="144"/>
        <end position="166"/>
    </location>
</feature>